<dbReference type="InterPro" id="IPR000157">
    <property type="entry name" value="TIR_dom"/>
</dbReference>
<dbReference type="InterPro" id="IPR016187">
    <property type="entry name" value="CTDL_fold"/>
</dbReference>
<sequence>MADIFLSYARADLTRAELLATALEQQGWSVFWDSALLAGQDFHDQIEDEIGKAGCMIVAWSEASRKSQWVKGEATLGHRRKILVPILLDAVDPPINFLSLHTENFVSWNGKTDSHTFIQLKRAVERLLSVERGQNTADLIKPSRELLQPTEPLKSSSDHRMVKLSLPRHLVDKYKHLLRPLEPEMVVIPAGSFQMGSNEYEDEKPVHIVTFAKPFALSKYPVTFSEYDYFAEQTGAAKPHDEGWGRGRRPVINVSWEDASAYARWLVETTHKRYRLPSEAEWEYAARAGSAGDYFWGDAHATEYAWFSENSGGKSLPVDDARIKANQFGLYHMAGNVCEWLEDLWHESYNNAPNNGSAWIHQNAGSEYGRVLRGGSWYSGRDTLSSAERNWLVPASCTNDLGFRLAQDLP</sequence>
<gene>
    <name evidence="2" type="ORF">NP589_12975</name>
</gene>
<evidence type="ECO:0000313" key="2">
    <source>
        <dbReference type="EMBL" id="MCQ8118343.1"/>
    </source>
</evidence>
<dbReference type="Pfam" id="PF03781">
    <property type="entry name" value="FGE-sulfatase"/>
    <property type="match status" value="1"/>
</dbReference>
<dbReference type="SUPFAM" id="SSF52200">
    <property type="entry name" value="Toll/Interleukin receptor TIR domain"/>
    <property type="match status" value="1"/>
</dbReference>
<dbReference type="PANTHER" id="PTHR23150">
    <property type="entry name" value="SULFATASE MODIFYING FACTOR 1, 2"/>
    <property type="match status" value="1"/>
</dbReference>
<comment type="caution">
    <text evidence="2">The sequence shown here is derived from an EMBL/GenBank/DDBJ whole genome shotgun (WGS) entry which is preliminary data.</text>
</comment>
<evidence type="ECO:0000313" key="3">
    <source>
        <dbReference type="Proteomes" id="UP001524570"/>
    </source>
</evidence>
<dbReference type="InterPro" id="IPR035897">
    <property type="entry name" value="Toll_tir_struct_dom_sf"/>
</dbReference>
<dbReference type="PROSITE" id="PS50104">
    <property type="entry name" value="TIR"/>
    <property type="match status" value="1"/>
</dbReference>
<dbReference type="InterPro" id="IPR051043">
    <property type="entry name" value="Sulfatase_Mod_Factor_Kinase"/>
</dbReference>
<keyword evidence="3" id="KW-1185">Reference proteome</keyword>
<dbReference type="SUPFAM" id="SSF56436">
    <property type="entry name" value="C-type lectin-like"/>
    <property type="match status" value="1"/>
</dbReference>
<proteinExistence type="predicted"/>
<name>A0ABT1TUU0_9GAMM</name>
<protein>
    <submittedName>
        <fullName evidence="2">SUMF1/EgtB/PvdO family nonheme iron enzyme</fullName>
    </submittedName>
</protein>
<reference evidence="2 3" key="1">
    <citation type="submission" date="2022-07" db="EMBL/GenBank/DDBJ databases">
        <title>Methylomonas rivi sp. nov., Methylomonas rosea sp. nov., Methylomonas aureus sp. nov. and Methylomonas subterranea sp. nov., four novel methanotrophs isolated from a freshwater creek and the deep terrestrial subsurface.</title>
        <authorList>
            <person name="Abin C."/>
            <person name="Sankaranarayanan K."/>
            <person name="Garner C."/>
            <person name="Sindelar R."/>
            <person name="Kotary K."/>
            <person name="Garner R."/>
            <person name="Barclay S."/>
            <person name="Lawson P."/>
            <person name="Krumholz L."/>
        </authorList>
    </citation>
    <scope>NUCLEOTIDE SEQUENCE [LARGE SCALE GENOMIC DNA]</scope>
    <source>
        <strain evidence="2 3">WSC-7</strain>
    </source>
</reference>
<dbReference type="InterPro" id="IPR042095">
    <property type="entry name" value="SUMF_sf"/>
</dbReference>
<accession>A0ABT1TUU0</accession>
<dbReference type="RefSeq" id="WP_256607374.1">
    <property type="nucleotide sequence ID" value="NZ_JANIBL010000038.1"/>
</dbReference>
<dbReference type="PANTHER" id="PTHR23150:SF35">
    <property type="entry name" value="BLL6746 PROTEIN"/>
    <property type="match status" value="1"/>
</dbReference>
<evidence type="ECO:0000259" key="1">
    <source>
        <dbReference type="PROSITE" id="PS50104"/>
    </source>
</evidence>
<dbReference type="Proteomes" id="UP001524570">
    <property type="component" value="Unassembled WGS sequence"/>
</dbReference>
<feature type="domain" description="TIR" evidence="1">
    <location>
        <begin position="1"/>
        <end position="128"/>
    </location>
</feature>
<dbReference type="Pfam" id="PF13676">
    <property type="entry name" value="TIR_2"/>
    <property type="match status" value="1"/>
</dbReference>
<dbReference type="EMBL" id="JANIBL010000038">
    <property type="protein sequence ID" value="MCQ8118343.1"/>
    <property type="molecule type" value="Genomic_DNA"/>
</dbReference>
<dbReference type="InterPro" id="IPR005532">
    <property type="entry name" value="SUMF_dom"/>
</dbReference>
<dbReference type="Gene3D" id="3.40.50.10140">
    <property type="entry name" value="Toll/interleukin-1 receptor homology (TIR) domain"/>
    <property type="match status" value="1"/>
</dbReference>
<dbReference type="Gene3D" id="3.90.1580.10">
    <property type="entry name" value="paralog of FGE (formylglycine-generating enzyme)"/>
    <property type="match status" value="1"/>
</dbReference>
<organism evidence="2 3">
    <name type="scientific">Methylomonas rosea</name>
    <dbReference type="NCBI Taxonomy" id="2952227"/>
    <lineage>
        <taxon>Bacteria</taxon>
        <taxon>Pseudomonadati</taxon>
        <taxon>Pseudomonadota</taxon>
        <taxon>Gammaproteobacteria</taxon>
        <taxon>Methylococcales</taxon>
        <taxon>Methylococcaceae</taxon>
        <taxon>Methylomonas</taxon>
    </lineage>
</organism>